<organism evidence="1 2">
    <name type="scientific">Adineta steineri</name>
    <dbReference type="NCBI Taxonomy" id="433720"/>
    <lineage>
        <taxon>Eukaryota</taxon>
        <taxon>Metazoa</taxon>
        <taxon>Spiralia</taxon>
        <taxon>Gnathifera</taxon>
        <taxon>Rotifera</taxon>
        <taxon>Eurotatoria</taxon>
        <taxon>Bdelloidea</taxon>
        <taxon>Adinetida</taxon>
        <taxon>Adinetidae</taxon>
        <taxon>Adineta</taxon>
    </lineage>
</organism>
<proteinExistence type="predicted"/>
<protein>
    <submittedName>
        <fullName evidence="1">Uncharacterized protein</fullName>
    </submittedName>
</protein>
<reference evidence="1" key="1">
    <citation type="submission" date="2021-02" db="EMBL/GenBank/DDBJ databases">
        <authorList>
            <person name="Nowell W R."/>
        </authorList>
    </citation>
    <scope>NUCLEOTIDE SEQUENCE</scope>
</reference>
<feature type="non-terminal residue" evidence="1">
    <location>
        <position position="140"/>
    </location>
</feature>
<dbReference type="AlphaFoldDB" id="A0A820LDF5"/>
<name>A0A820LDF5_9BILA</name>
<dbReference type="EMBL" id="CAJOAY010022076">
    <property type="protein sequence ID" value="CAF4353961.1"/>
    <property type="molecule type" value="Genomic_DNA"/>
</dbReference>
<gene>
    <name evidence="1" type="ORF">OKA104_LOCUS48958</name>
</gene>
<accession>A0A820LDF5</accession>
<comment type="caution">
    <text evidence="1">The sequence shown here is derived from an EMBL/GenBank/DDBJ whole genome shotgun (WGS) entry which is preliminary data.</text>
</comment>
<sequence length="140" mass="16513">MTDEIFNEFLSLFKQTSSDINRRYDNYPLFFQCAVSTNGESVKKVLQWIEKRLTNEALLIIEEFLRKVKSANDKFQLEMLPNNFESIENIIDLALNHLEQSVRTLEIIIGYGILLLQRAEHYRNKTRRKRILGFATSIIK</sequence>
<evidence type="ECO:0000313" key="2">
    <source>
        <dbReference type="Proteomes" id="UP000663881"/>
    </source>
</evidence>
<dbReference type="Proteomes" id="UP000663881">
    <property type="component" value="Unassembled WGS sequence"/>
</dbReference>
<evidence type="ECO:0000313" key="1">
    <source>
        <dbReference type="EMBL" id="CAF4353961.1"/>
    </source>
</evidence>